<dbReference type="EMBL" id="VIGB01000003">
    <property type="protein sequence ID" value="TQF01309.1"/>
    <property type="molecule type" value="Genomic_DNA"/>
</dbReference>
<evidence type="ECO:0000313" key="3">
    <source>
        <dbReference type="Proteomes" id="UP000319103"/>
    </source>
</evidence>
<dbReference type="RefSeq" id="WP_141632043.1">
    <property type="nucleotide sequence ID" value="NZ_VIGB01000003.1"/>
</dbReference>
<protein>
    <recommendedName>
        <fullName evidence="4">CBS domain-containing protein</fullName>
    </recommendedName>
</protein>
<dbReference type="AlphaFoldDB" id="A0A540VX23"/>
<sequence length="179" mass="19708">MNAPNAERLGDKPLEEATRVPAETAIREVAAHGMGDRWIVIVDEMNKPLAAVRSEALPENPEGRPISSILADLPPMILAPADSRVDELLPLAAELTPGSVVIVEDDDNLRIWSDPHLDPLRGSDAHLPGPYPRVPLLLKVCRYGGVFRHCGHPQRFVVKPQPMPDCPDPKNLGPHPFRW</sequence>
<name>A0A540VX23_9ACTN</name>
<reference evidence="2 3" key="1">
    <citation type="submission" date="2019-06" db="EMBL/GenBank/DDBJ databases">
        <title>Description of Kitasatospora acidophila sp. nov. isolated from pine grove soil, and reclassification of Streptomyces novaecaesareae to Kitasatospora novaeceasareae comb. nov.</title>
        <authorList>
            <person name="Kim M.J."/>
        </authorList>
    </citation>
    <scope>NUCLEOTIDE SEQUENCE [LARGE SCALE GENOMIC DNA]</scope>
    <source>
        <strain evidence="2 3">MMS16-CNU292</strain>
    </source>
</reference>
<accession>A0A540VX23</accession>
<evidence type="ECO:0008006" key="4">
    <source>
        <dbReference type="Google" id="ProtNLM"/>
    </source>
</evidence>
<organism evidence="2 3">
    <name type="scientific">Kitasatospora acidiphila</name>
    <dbReference type="NCBI Taxonomy" id="2567942"/>
    <lineage>
        <taxon>Bacteria</taxon>
        <taxon>Bacillati</taxon>
        <taxon>Actinomycetota</taxon>
        <taxon>Actinomycetes</taxon>
        <taxon>Kitasatosporales</taxon>
        <taxon>Streptomycetaceae</taxon>
        <taxon>Kitasatospora</taxon>
    </lineage>
</organism>
<keyword evidence="3" id="KW-1185">Reference proteome</keyword>
<dbReference type="Proteomes" id="UP000319103">
    <property type="component" value="Unassembled WGS sequence"/>
</dbReference>
<feature type="region of interest" description="Disordered" evidence="1">
    <location>
        <begin position="160"/>
        <end position="179"/>
    </location>
</feature>
<proteinExistence type="predicted"/>
<evidence type="ECO:0000313" key="2">
    <source>
        <dbReference type="EMBL" id="TQF01309.1"/>
    </source>
</evidence>
<gene>
    <name evidence="2" type="ORF">E6W39_02475</name>
</gene>
<evidence type="ECO:0000256" key="1">
    <source>
        <dbReference type="SAM" id="MobiDB-lite"/>
    </source>
</evidence>
<comment type="caution">
    <text evidence="2">The sequence shown here is derived from an EMBL/GenBank/DDBJ whole genome shotgun (WGS) entry which is preliminary data.</text>
</comment>